<dbReference type="SUPFAM" id="SSF52540">
    <property type="entry name" value="P-loop containing nucleoside triphosphate hydrolases"/>
    <property type="match status" value="1"/>
</dbReference>
<name>A0A844QHA4_9HYPH</name>
<accession>A0A844QHA4</accession>
<dbReference type="AlphaFoldDB" id="A0A844QHA4"/>
<dbReference type="PANTHER" id="PTHR37937:SF1">
    <property type="entry name" value="CONJUGATIVE TRANSFER: DNA TRANSPORT"/>
    <property type="match status" value="1"/>
</dbReference>
<dbReference type="Gene3D" id="3.40.50.300">
    <property type="entry name" value="P-loop containing nucleotide triphosphate hydrolases"/>
    <property type="match status" value="1"/>
</dbReference>
<comment type="subcellular location">
    <subcellularLocation>
        <location evidence="1">Cell membrane</location>
        <topology evidence="1">Multi-pass membrane protein</topology>
    </subcellularLocation>
</comment>
<reference evidence="8 9" key="1">
    <citation type="submission" date="2019-12" db="EMBL/GenBank/DDBJ databases">
        <title>Nitratireductor arenosus sp. nov., Isolated from sea sand, Jeju island, South Korea.</title>
        <authorList>
            <person name="Kim W."/>
        </authorList>
    </citation>
    <scope>NUCLEOTIDE SEQUENCE [LARGE SCALE GENOMIC DNA]</scope>
    <source>
        <strain evidence="8 9">CAU 1489</strain>
    </source>
</reference>
<gene>
    <name evidence="8" type="ORF">GN330_12190</name>
</gene>
<proteinExistence type="predicted"/>
<evidence type="ECO:0000313" key="8">
    <source>
        <dbReference type="EMBL" id="MVA98004.1"/>
    </source>
</evidence>
<keyword evidence="2" id="KW-1003">Cell membrane</keyword>
<evidence type="ECO:0000256" key="1">
    <source>
        <dbReference type="ARBA" id="ARBA00004651"/>
    </source>
</evidence>
<dbReference type="Pfam" id="PF12696">
    <property type="entry name" value="TraG-D_C"/>
    <property type="match status" value="1"/>
</dbReference>
<sequence>MRWLRPFRPRRRHAPAGRRILGLTFDGRPILEPKNAGSTLVFAAAGGGKTTCVAVPAIECLLADPGRAFFANDVKQGEIAAQVAPLCAIHGRKFGMVDDFAVLGKDNPFRLSLNPFGAAVEAVRNDDDDLPFIIDNICHALIEEPKEDAKNFYWRESPREFLAVGLNILLARHPRLATPGGLNALLRDPRSWHRALSDAADADDMILATGAHQILALMADNPEHYSQHLRAALSALKIYASGPLAEAGRSPDLTHRELIADGWGVCFVNPARHTDRLGAHYALHFLALMNAQLSGNVGAADYILDEVCNAPMRDALNRVTIQRAYRARSIFIAQSRQDIVRRYGEKETAILEENCTTKQWLKFSNFEEAERVSKAMGDGQAVSTGLGLSSNRNDYSSNYSSGRERLFTADMLMKLPPDEQIVHLPDVGFIHCKKIRQNEIGPFCFDLGANPLEGAPLPPDPKVWLDVPPARDAGEDAA</sequence>
<dbReference type="EMBL" id="WPHG01000003">
    <property type="protein sequence ID" value="MVA98004.1"/>
    <property type="molecule type" value="Genomic_DNA"/>
</dbReference>
<evidence type="ECO:0000259" key="7">
    <source>
        <dbReference type="Pfam" id="PF12696"/>
    </source>
</evidence>
<protein>
    <submittedName>
        <fullName evidence="8">TraM recognition domain-containing protein</fullName>
    </submittedName>
</protein>
<dbReference type="GO" id="GO:0005886">
    <property type="term" value="C:plasma membrane"/>
    <property type="evidence" value="ECO:0007669"/>
    <property type="project" value="UniProtKB-SubCell"/>
</dbReference>
<comment type="caution">
    <text evidence="8">The sequence shown here is derived from an EMBL/GenBank/DDBJ whole genome shotgun (WGS) entry which is preliminary data.</text>
</comment>
<dbReference type="PANTHER" id="PTHR37937">
    <property type="entry name" value="CONJUGATIVE TRANSFER: DNA TRANSPORT"/>
    <property type="match status" value="1"/>
</dbReference>
<keyword evidence="4" id="KW-1133">Transmembrane helix</keyword>
<dbReference type="RefSeq" id="WP_156712993.1">
    <property type="nucleotide sequence ID" value="NZ_WPHG01000003.1"/>
</dbReference>
<keyword evidence="9" id="KW-1185">Reference proteome</keyword>
<feature type="domain" description="TraD/TraG TraM recognition site" evidence="7">
    <location>
        <begin position="302"/>
        <end position="416"/>
    </location>
</feature>
<keyword evidence="3" id="KW-0812">Transmembrane</keyword>
<evidence type="ECO:0000313" key="9">
    <source>
        <dbReference type="Proteomes" id="UP000463224"/>
    </source>
</evidence>
<evidence type="ECO:0000256" key="5">
    <source>
        <dbReference type="ARBA" id="ARBA00023136"/>
    </source>
</evidence>
<feature type="region of interest" description="Disordered" evidence="6">
    <location>
        <begin position="458"/>
        <end position="478"/>
    </location>
</feature>
<evidence type="ECO:0000256" key="3">
    <source>
        <dbReference type="ARBA" id="ARBA00022692"/>
    </source>
</evidence>
<dbReference type="InterPro" id="IPR051539">
    <property type="entry name" value="T4SS-coupling_protein"/>
</dbReference>
<dbReference type="InterPro" id="IPR027417">
    <property type="entry name" value="P-loop_NTPase"/>
</dbReference>
<evidence type="ECO:0000256" key="4">
    <source>
        <dbReference type="ARBA" id="ARBA00022989"/>
    </source>
</evidence>
<keyword evidence="5" id="KW-0472">Membrane</keyword>
<dbReference type="Proteomes" id="UP000463224">
    <property type="component" value="Unassembled WGS sequence"/>
</dbReference>
<organism evidence="8 9">
    <name type="scientific">Nitratireductor arenosus</name>
    <dbReference type="NCBI Taxonomy" id="2682096"/>
    <lineage>
        <taxon>Bacteria</taxon>
        <taxon>Pseudomonadati</taxon>
        <taxon>Pseudomonadota</taxon>
        <taxon>Alphaproteobacteria</taxon>
        <taxon>Hyphomicrobiales</taxon>
        <taxon>Phyllobacteriaceae</taxon>
        <taxon>Nitratireductor</taxon>
    </lineage>
</organism>
<dbReference type="InterPro" id="IPR032689">
    <property type="entry name" value="TraG-D_C"/>
</dbReference>
<evidence type="ECO:0000256" key="6">
    <source>
        <dbReference type="SAM" id="MobiDB-lite"/>
    </source>
</evidence>
<evidence type="ECO:0000256" key="2">
    <source>
        <dbReference type="ARBA" id="ARBA00022475"/>
    </source>
</evidence>